<reference evidence="1 2" key="1">
    <citation type="journal article" date="2016" name="Nat. Commun.">
        <title>Thousands of microbial genomes shed light on interconnected biogeochemical processes in an aquifer system.</title>
        <authorList>
            <person name="Anantharaman K."/>
            <person name="Brown C.T."/>
            <person name="Hug L.A."/>
            <person name="Sharon I."/>
            <person name="Castelle C.J."/>
            <person name="Probst A.J."/>
            <person name="Thomas B.C."/>
            <person name="Singh A."/>
            <person name="Wilkins M.J."/>
            <person name="Karaoz U."/>
            <person name="Brodie E.L."/>
            <person name="Williams K.H."/>
            <person name="Hubbard S.S."/>
            <person name="Banfield J.F."/>
        </authorList>
    </citation>
    <scope>NUCLEOTIDE SEQUENCE [LARGE SCALE GENOMIC DNA]</scope>
</reference>
<sequence length="211" mass="24353">MRLDSIEAFKARLLAVRWDESMPCPVTAPTPKHRKIHTIPLEVRAKLACVMQERRRSNVRINYQSPLYSKLSDVARKELNSLDTTAPEEYFRLSVEIDSVYEQVLGRLGQEVRASRGAIIELHENWTFSQTTHRHIQRTYAAKKKHRGKEAPALSKGGPVLDYRDMYPTEQCGLQRYYRAHMLQDATLEGYLARARESNRNARNALTAERG</sequence>
<evidence type="ECO:0000313" key="2">
    <source>
        <dbReference type="Proteomes" id="UP000176914"/>
    </source>
</evidence>
<proteinExistence type="predicted"/>
<dbReference type="EMBL" id="MFLL01000009">
    <property type="protein sequence ID" value="OGG69742.1"/>
    <property type="molecule type" value="Genomic_DNA"/>
</dbReference>
<organism evidence="1 2">
    <name type="scientific">Candidatus Kaiserbacteria bacterium RIFCSPHIGHO2_02_FULL_55_25</name>
    <dbReference type="NCBI Taxonomy" id="1798498"/>
    <lineage>
        <taxon>Bacteria</taxon>
        <taxon>Candidatus Kaiseribacteriota</taxon>
    </lineage>
</organism>
<gene>
    <name evidence="1" type="ORF">A3C20_00030</name>
</gene>
<comment type="caution">
    <text evidence="1">The sequence shown here is derived from an EMBL/GenBank/DDBJ whole genome shotgun (WGS) entry which is preliminary data.</text>
</comment>
<name>A0A1F6E976_9BACT</name>
<dbReference type="AlphaFoldDB" id="A0A1F6E976"/>
<accession>A0A1F6E976</accession>
<protein>
    <submittedName>
        <fullName evidence="1">Uncharacterized protein</fullName>
    </submittedName>
</protein>
<evidence type="ECO:0000313" key="1">
    <source>
        <dbReference type="EMBL" id="OGG69742.1"/>
    </source>
</evidence>
<dbReference type="Proteomes" id="UP000176914">
    <property type="component" value="Unassembled WGS sequence"/>
</dbReference>